<dbReference type="InterPro" id="IPR009003">
    <property type="entry name" value="Peptidase_S1_PA"/>
</dbReference>
<gene>
    <name evidence="1" type="ORF">EHQ90_08415</name>
</gene>
<evidence type="ECO:0000313" key="2">
    <source>
        <dbReference type="Proteomes" id="UP000297422"/>
    </source>
</evidence>
<evidence type="ECO:0008006" key="3">
    <source>
        <dbReference type="Google" id="ProtNLM"/>
    </source>
</evidence>
<dbReference type="EMBL" id="RQGT01000066">
    <property type="protein sequence ID" value="TGM16914.1"/>
    <property type="molecule type" value="Genomic_DNA"/>
</dbReference>
<dbReference type="RefSeq" id="WP_135684718.1">
    <property type="nucleotide sequence ID" value="NZ_RQEQ01000071.1"/>
</dbReference>
<dbReference type="SUPFAM" id="SSF50494">
    <property type="entry name" value="Trypsin-like serine proteases"/>
    <property type="match status" value="1"/>
</dbReference>
<organism evidence="1 2">
    <name type="scientific">Leptospira stimsonii</name>
    <dbReference type="NCBI Taxonomy" id="2202203"/>
    <lineage>
        <taxon>Bacteria</taxon>
        <taxon>Pseudomonadati</taxon>
        <taxon>Spirochaetota</taxon>
        <taxon>Spirochaetia</taxon>
        <taxon>Leptospirales</taxon>
        <taxon>Leptospiraceae</taxon>
        <taxon>Leptospira</taxon>
    </lineage>
</organism>
<accession>A0ABY2N4S7</accession>
<name>A0ABY2N4S7_9LEPT</name>
<proteinExistence type="predicted"/>
<keyword evidence="2" id="KW-1185">Reference proteome</keyword>
<dbReference type="Proteomes" id="UP000297422">
    <property type="component" value="Unassembled WGS sequence"/>
</dbReference>
<sequence length="203" mass="23004">MVQIFESKGKTYKLIGTGFIVRKQGDLFLLTAAHVLPKDQRKYFVYSQKVFHQLSGDLYYPEITASKEGVDIAKLFPDFCFIKLSEVFVESALSEFIVFDESLLGQGPYSTNGIFLIAGYLISKTKFVLKTRVLDSFLFCHELSPAKVHELPYLVLPYLRKEGSKMPELNGLSCSPIFYVPPDSNAISIIGVATHYSKRKRRI</sequence>
<comment type="caution">
    <text evidence="1">The sequence shown here is derived from an EMBL/GenBank/DDBJ whole genome shotgun (WGS) entry which is preliminary data.</text>
</comment>
<protein>
    <recommendedName>
        <fullName evidence="3">Serine protease</fullName>
    </recommendedName>
</protein>
<evidence type="ECO:0000313" key="1">
    <source>
        <dbReference type="EMBL" id="TGM16914.1"/>
    </source>
</evidence>
<reference evidence="2" key="1">
    <citation type="journal article" date="2019" name="PLoS Negl. Trop. Dis.">
        <title>Revisiting the worldwide diversity of Leptospira species in the environment.</title>
        <authorList>
            <person name="Vincent A.T."/>
            <person name="Schiettekatte O."/>
            <person name="Bourhy P."/>
            <person name="Veyrier F.J."/>
            <person name="Picardeau M."/>
        </authorList>
    </citation>
    <scope>NUCLEOTIDE SEQUENCE [LARGE SCALE GENOMIC DNA]</scope>
    <source>
        <strain evidence="2">201702407</strain>
    </source>
</reference>